<keyword evidence="2" id="KW-1185">Reference proteome</keyword>
<protein>
    <submittedName>
        <fullName evidence="1">Uncharacterized protein</fullName>
    </submittedName>
</protein>
<evidence type="ECO:0000313" key="2">
    <source>
        <dbReference type="Proteomes" id="UP000672526"/>
    </source>
</evidence>
<reference evidence="1 2" key="1">
    <citation type="submission" date="2021-02" db="EMBL/GenBank/DDBJ databases">
        <authorList>
            <person name="Vanwijnsberghe S."/>
        </authorList>
    </citation>
    <scope>NUCLEOTIDE SEQUENCE [LARGE SCALE GENOMIC DNA]</scope>
    <source>
        <strain evidence="1 2">LMG 31837</strain>
    </source>
</reference>
<sequence length="61" mass="6566">MSWPKSAQAAVLQPVSGEGSWQSMSINFKMSEVAEHLRLRCCDTGGPDVTLLLGTALGVRF</sequence>
<comment type="caution">
    <text evidence="1">The sequence shown here is derived from an EMBL/GenBank/DDBJ whole genome shotgun (WGS) entry which is preliminary data.</text>
</comment>
<organism evidence="1 2">
    <name type="scientific">Paraburkholderia haematera</name>
    <dbReference type="NCBI Taxonomy" id="2793077"/>
    <lineage>
        <taxon>Bacteria</taxon>
        <taxon>Pseudomonadati</taxon>
        <taxon>Pseudomonadota</taxon>
        <taxon>Betaproteobacteria</taxon>
        <taxon>Burkholderiales</taxon>
        <taxon>Burkholderiaceae</taxon>
        <taxon>Paraburkholderia</taxon>
    </lineage>
</organism>
<name>A0ABN7LHT2_9BURK</name>
<dbReference type="EMBL" id="CAJNBK010000006">
    <property type="protein sequence ID" value="CAE6751143.1"/>
    <property type="molecule type" value="Genomic_DNA"/>
</dbReference>
<evidence type="ECO:0000313" key="1">
    <source>
        <dbReference type="EMBL" id="CAE6751143.1"/>
    </source>
</evidence>
<dbReference type="Proteomes" id="UP000672526">
    <property type="component" value="Unassembled WGS sequence"/>
</dbReference>
<gene>
    <name evidence="1" type="ORF">R69888_02982</name>
</gene>
<proteinExistence type="predicted"/>
<accession>A0ABN7LHT2</accession>